<feature type="region of interest" description="Disordered" evidence="1">
    <location>
        <begin position="1"/>
        <end position="37"/>
    </location>
</feature>
<evidence type="ECO:0000256" key="1">
    <source>
        <dbReference type="SAM" id="MobiDB-lite"/>
    </source>
</evidence>
<evidence type="ECO:0000313" key="2">
    <source>
        <dbReference type="EMBL" id="ODC03993.1"/>
    </source>
</evidence>
<sequence length="92" mass="10511">MQIRGPLSAPWSPPARAKQRKPSAKPQSQPASQQGPEVIALGQDIDYIAAHDEMPQDDRQLSGHSRRALRHYWDVAHRSLHQEPWPRVDLYV</sequence>
<protein>
    <submittedName>
        <fullName evidence="2">Uncharacterized protein</fullName>
    </submittedName>
</protein>
<evidence type="ECO:0000313" key="3">
    <source>
        <dbReference type="Proteomes" id="UP000094291"/>
    </source>
</evidence>
<gene>
    <name evidence="2" type="ORF">BFW38_11050</name>
</gene>
<dbReference type="OrthoDB" id="6120779at2"/>
<accession>A0A1E2VAP3</accession>
<proteinExistence type="predicted"/>
<dbReference type="Proteomes" id="UP000094291">
    <property type="component" value="Unassembled WGS sequence"/>
</dbReference>
<reference evidence="2 3" key="1">
    <citation type="submission" date="2016-08" db="EMBL/GenBank/DDBJ databases">
        <authorList>
            <person name="Seilhamer J.J."/>
        </authorList>
    </citation>
    <scope>NUCLEOTIDE SEQUENCE [LARGE SCALE GENOMIC DNA]</scope>
    <source>
        <strain evidence="2 3">PH27A</strain>
    </source>
</reference>
<name>A0A1E2VAP3_9GAMM</name>
<organism evidence="2 3">
    <name type="scientific">Terasakiispira papahanaumokuakeensis</name>
    <dbReference type="NCBI Taxonomy" id="197479"/>
    <lineage>
        <taxon>Bacteria</taxon>
        <taxon>Pseudomonadati</taxon>
        <taxon>Pseudomonadota</taxon>
        <taxon>Gammaproteobacteria</taxon>
        <taxon>Oceanospirillales</taxon>
        <taxon>Terasakiispira</taxon>
    </lineage>
</organism>
<keyword evidence="3" id="KW-1185">Reference proteome</keyword>
<dbReference type="RefSeq" id="WP_068998710.1">
    <property type="nucleotide sequence ID" value="NZ_MDTQ01000001.1"/>
</dbReference>
<comment type="caution">
    <text evidence="2">The sequence shown here is derived from an EMBL/GenBank/DDBJ whole genome shotgun (WGS) entry which is preliminary data.</text>
</comment>
<feature type="compositionally biased region" description="Low complexity" evidence="1">
    <location>
        <begin position="24"/>
        <end position="34"/>
    </location>
</feature>
<dbReference type="AlphaFoldDB" id="A0A1E2VAP3"/>
<dbReference type="EMBL" id="MDTQ01000001">
    <property type="protein sequence ID" value="ODC03993.1"/>
    <property type="molecule type" value="Genomic_DNA"/>
</dbReference>